<geneLocation type="plasmid" evidence="6 7">
    <name>Cy782203</name>
</geneLocation>
<evidence type="ECO:0000313" key="6">
    <source>
        <dbReference type="EMBL" id="ADN18460.1"/>
    </source>
</evidence>
<reference evidence="7" key="1">
    <citation type="journal article" date="2011" name="MBio">
        <title>Novel metabolic attributes of the genus Cyanothece, comprising a group of unicellular nitrogen-fixing Cyanobacteria.</title>
        <authorList>
            <person name="Bandyopadhyay A."/>
            <person name="Elvitigala T."/>
            <person name="Welsh E."/>
            <person name="Stockel J."/>
            <person name="Liberton M."/>
            <person name="Min H."/>
            <person name="Sherman L.A."/>
            <person name="Pakrasi H.B."/>
        </authorList>
    </citation>
    <scope>NUCLEOTIDE SEQUENCE [LARGE SCALE GENOMIC DNA]</scope>
    <source>
        <strain evidence="7">PCC 7822</strain>
        <plasmid evidence="7">Cy782203</plasmid>
    </source>
</reference>
<dbReference type="PANTHER" id="PTHR42960:SF1">
    <property type="entry name" value="YCF46 PROTEIN"/>
    <property type="match status" value="1"/>
</dbReference>
<dbReference type="EMBL" id="CP002201">
    <property type="protein sequence ID" value="ADN18460.1"/>
    <property type="molecule type" value="Genomic_DNA"/>
</dbReference>
<evidence type="ECO:0000256" key="1">
    <source>
        <dbReference type="ARBA" id="ARBA00022741"/>
    </source>
</evidence>
<proteinExistence type="inferred from homology"/>
<keyword evidence="2" id="KW-0067">ATP-binding</keyword>
<name>E0UND0_GLOV7</name>
<dbReference type="InterPro" id="IPR052381">
    <property type="entry name" value="AAA_domain_protein"/>
</dbReference>
<dbReference type="Gene3D" id="1.10.8.60">
    <property type="match status" value="1"/>
</dbReference>
<accession>E0UND0</accession>
<dbReference type="Proteomes" id="UP000008206">
    <property type="component" value="Plasmid Cy782203"/>
</dbReference>
<dbReference type="HOGENOM" id="CLU_023673_1_0_3"/>
<dbReference type="GO" id="GO:0005524">
    <property type="term" value="F:ATP binding"/>
    <property type="evidence" value="ECO:0007669"/>
    <property type="project" value="UniProtKB-KW"/>
</dbReference>
<dbReference type="OrthoDB" id="9809379at2"/>
<evidence type="ECO:0000256" key="2">
    <source>
        <dbReference type="ARBA" id="ARBA00022840"/>
    </source>
</evidence>
<dbReference type="RefSeq" id="WP_013325586.1">
    <property type="nucleotide sequence ID" value="NC_014502.1"/>
</dbReference>
<dbReference type="Pfam" id="PF00004">
    <property type="entry name" value="AAA"/>
    <property type="match status" value="1"/>
</dbReference>
<dbReference type="SMART" id="SM00382">
    <property type="entry name" value="AAA"/>
    <property type="match status" value="1"/>
</dbReference>
<comment type="similarity">
    <text evidence="3">Belongs to the AAA ATPase family. Highly divergent.</text>
</comment>
<evidence type="ECO:0000313" key="7">
    <source>
        <dbReference type="Proteomes" id="UP000008206"/>
    </source>
</evidence>
<dbReference type="InterPro" id="IPR003959">
    <property type="entry name" value="ATPase_AAA_core"/>
</dbReference>
<protein>
    <recommendedName>
        <fullName evidence="4">Uncharacterized AAA domain-containing protein ycf46</fullName>
    </recommendedName>
</protein>
<dbReference type="InterPro" id="IPR027417">
    <property type="entry name" value="P-loop_NTPase"/>
</dbReference>
<keyword evidence="7" id="KW-1185">Reference proteome</keyword>
<evidence type="ECO:0000256" key="4">
    <source>
        <dbReference type="ARBA" id="ARBA00040480"/>
    </source>
</evidence>
<keyword evidence="6" id="KW-0614">Plasmid</keyword>
<gene>
    <name evidence="6" type="ordered locus">Cyan7822_6806</name>
</gene>
<evidence type="ECO:0000259" key="5">
    <source>
        <dbReference type="SMART" id="SM00382"/>
    </source>
</evidence>
<dbReference type="PANTHER" id="PTHR42960">
    <property type="entry name" value="YCF46 PROTEIN"/>
    <property type="match status" value="1"/>
</dbReference>
<feature type="domain" description="AAA+ ATPase" evidence="5">
    <location>
        <begin position="254"/>
        <end position="385"/>
    </location>
</feature>
<evidence type="ECO:0000256" key="3">
    <source>
        <dbReference type="ARBA" id="ARBA00038088"/>
    </source>
</evidence>
<sequence length="509" mass="57708">MQKEIINNLRCFRGAYLSFPALERSKVKQEFLQQLSSDLKIPVYYWNLATKDLTDNGDYKQELTTLQDLFESLQNNFTEGIFCLENIGALLHDEIKTKREVLTTFLLDTLDNFKLFEKKYLILLDVEELELPTHLNSLLPSVIYPLPTISQIQDILQNFFKRNGITLEISDRLINSVSGLSAAEIEVGCQLALSSPDFGDGLYQYKIKRLQGLGLEFLPLPDVSDFGGLDRLKLGIEQVALDYSYKAREYNLPLPKGWLLAGPPGTGKTFAAKVVARRLGFPLISVGVDLVKSKGAAYLKRILQRIEAAAPAVCYFDEFDKFFDPEAALTGSGSTKEVLGVLLTWLQEKQTKVFAIATLNRLDALPPELTRAGRFDKIFYVGFPQAIERKQIFQLHAGRFDERYLVADGPLTEREWRLLLSESQYCTGAEIRAIVEMAAKNRFYNNSPINLELNDLIAMRRVLTPLYVRDTERVLAMENRARFVAESASSPDNSVFAPKNWDLWGDEEN</sequence>
<dbReference type="InterPro" id="IPR003593">
    <property type="entry name" value="AAA+_ATPase"/>
</dbReference>
<keyword evidence="1" id="KW-0547">Nucleotide-binding</keyword>
<organism evidence="6 7">
    <name type="scientific">Gloeothece verrucosa (strain PCC 7822)</name>
    <name type="common">Cyanothece sp. (strain PCC 7822)</name>
    <dbReference type="NCBI Taxonomy" id="497965"/>
    <lineage>
        <taxon>Bacteria</taxon>
        <taxon>Bacillati</taxon>
        <taxon>Cyanobacteriota</taxon>
        <taxon>Cyanophyceae</taxon>
        <taxon>Oscillatoriophycideae</taxon>
        <taxon>Chroococcales</taxon>
        <taxon>Aphanothecaceae</taxon>
        <taxon>Gloeothece</taxon>
        <taxon>Gloeothece verrucosa</taxon>
    </lineage>
</organism>
<dbReference type="Gene3D" id="3.40.50.300">
    <property type="entry name" value="P-loop containing nucleotide triphosphate hydrolases"/>
    <property type="match status" value="1"/>
</dbReference>
<dbReference type="KEGG" id="cyj:Cyan7822_6806"/>
<dbReference type="AlphaFoldDB" id="E0UND0"/>
<dbReference type="GO" id="GO:0016887">
    <property type="term" value="F:ATP hydrolysis activity"/>
    <property type="evidence" value="ECO:0007669"/>
    <property type="project" value="InterPro"/>
</dbReference>
<dbReference type="SUPFAM" id="SSF52540">
    <property type="entry name" value="P-loop containing nucleoside triphosphate hydrolases"/>
    <property type="match status" value="1"/>
</dbReference>